<sequence>MKPFDKISSYFKAYAQSLADELVDSIVQEFDFEVPKEEIQNAKKTYESFMKFIGESIVSETEKMPDGLLDWSKENGERQAKNGGRISDIVMRYPDSRQVFIDKVTSIGKEFDLGMDEVVLLIKKVNLILDISINETVFAFERFSELLLEKAQDEVNELTAPVVPIQDGIAVLPLIGSIDYDRAKLIMEKVVPEIKKLQIECLIMDFSGIVNIDAQIAKYVFDIRSVLRLVGVNTIASGVRPDLAQQAVTEGIDLTSVPTFANVKQAIESLEEE</sequence>
<dbReference type="Gene3D" id="3.30.750.24">
    <property type="entry name" value="STAS domain"/>
    <property type="match status" value="1"/>
</dbReference>
<dbReference type="PANTHER" id="PTHR33745">
    <property type="entry name" value="RSBT ANTAGONIST PROTEIN RSBS-RELATED"/>
    <property type="match status" value="1"/>
</dbReference>
<dbReference type="InterPro" id="IPR051932">
    <property type="entry name" value="Bact_StressResp_Reg"/>
</dbReference>
<dbReference type="EMBL" id="VTER01000001">
    <property type="protein sequence ID" value="TYS52181.1"/>
    <property type="molecule type" value="Genomic_DNA"/>
</dbReference>
<evidence type="ECO:0000313" key="3">
    <source>
        <dbReference type="Proteomes" id="UP000322139"/>
    </source>
</evidence>
<proteinExistence type="predicted"/>
<dbReference type="AlphaFoldDB" id="A0A5D4RP68"/>
<dbReference type="CDD" id="cd07041">
    <property type="entry name" value="STAS_RsbR_RsbS_like"/>
    <property type="match status" value="1"/>
</dbReference>
<accession>A0A5D4RP68</accession>
<dbReference type="InterPro" id="IPR036513">
    <property type="entry name" value="STAS_dom_sf"/>
</dbReference>
<dbReference type="Proteomes" id="UP000322139">
    <property type="component" value="Unassembled WGS sequence"/>
</dbReference>
<dbReference type="Pfam" id="PF01740">
    <property type="entry name" value="STAS"/>
    <property type="match status" value="1"/>
</dbReference>
<dbReference type="SUPFAM" id="SSF52091">
    <property type="entry name" value="SpoIIaa-like"/>
    <property type="match status" value="1"/>
</dbReference>
<dbReference type="PANTHER" id="PTHR33745:SF8">
    <property type="entry name" value="BLUE-LIGHT PHOTORECEPTOR"/>
    <property type="match status" value="1"/>
</dbReference>
<organism evidence="2 3">
    <name type="scientific">Bacillus infantis</name>
    <dbReference type="NCBI Taxonomy" id="324767"/>
    <lineage>
        <taxon>Bacteria</taxon>
        <taxon>Bacillati</taxon>
        <taxon>Bacillota</taxon>
        <taxon>Bacilli</taxon>
        <taxon>Bacillales</taxon>
        <taxon>Bacillaceae</taxon>
        <taxon>Bacillus</taxon>
    </lineage>
</organism>
<gene>
    <name evidence="2" type="ORF">FZD51_01720</name>
</gene>
<comment type="caution">
    <text evidence="2">The sequence shown here is derived from an EMBL/GenBank/DDBJ whole genome shotgun (WGS) entry which is preliminary data.</text>
</comment>
<name>A0A5D4RP68_9BACI</name>
<dbReference type="RefSeq" id="WP_148973158.1">
    <property type="nucleotide sequence ID" value="NZ_JBNIKT010000018.1"/>
</dbReference>
<evidence type="ECO:0000313" key="2">
    <source>
        <dbReference type="EMBL" id="TYS52181.1"/>
    </source>
</evidence>
<reference evidence="2 3" key="1">
    <citation type="submission" date="2019-08" db="EMBL/GenBank/DDBJ databases">
        <title>Bacillus genomes from the desert of Cuatro Cienegas, Coahuila.</title>
        <authorList>
            <person name="Olmedo-Alvarez G."/>
        </authorList>
    </citation>
    <scope>NUCLEOTIDE SEQUENCE [LARGE SCALE GENOMIC DNA]</scope>
    <source>
        <strain evidence="2 3">CH446_14T</strain>
    </source>
</reference>
<protein>
    <submittedName>
        <fullName evidence="2">STAS domain-containing protein</fullName>
    </submittedName>
</protein>
<dbReference type="PROSITE" id="PS50801">
    <property type="entry name" value="STAS"/>
    <property type="match status" value="1"/>
</dbReference>
<evidence type="ECO:0000259" key="1">
    <source>
        <dbReference type="PROSITE" id="PS50801"/>
    </source>
</evidence>
<dbReference type="InterPro" id="IPR002645">
    <property type="entry name" value="STAS_dom"/>
</dbReference>
<feature type="domain" description="STAS" evidence="1">
    <location>
        <begin position="159"/>
        <end position="270"/>
    </location>
</feature>